<gene>
    <name evidence="5 11" type="primary">lysA</name>
    <name evidence="11" type="ORF">HK107_07335</name>
</gene>
<proteinExistence type="inferred from homology"/>
<dbReference type="InterPro" id="IPR022643">
    <property type="entry name" value="De-COase2_C"/>
</dbReference>
<dbReference type="InterPro" id="IPR022644">
    <property type="entry name" value="De-COase2_N"/>
</dbReference>
<dbReference type="PRINTS" id="PR01179">
    <property type="entry name" value="ODADCRBXLASE"/>
</dbReference>
<keyword evidence="12" id="KW-1185">Reference proteome</keyword>
<dbReference type="PANTHER" id="PTHR43727">
    <property type="entry name" value="DIAMINOPIMELATE DECARBOXYLASE"/>
    <property type="match status" value="1"/>
</dbReference>
<keyword evidence="4 5" id="KW-0456">Lyase</keyword>
<dbReference type="InterPro" id="IPR002986">
    <property type="entry name" value="DAP_deCOOHase_LysA"/>
</dbReference>
<protein>
    <recommendedName>
        <fullName evidence="5 6">Diaminopimelate decarboxylase</fullName>
        <shortName evidence="5">DAP decarboxylase</shortName>
        <shortName evidence="5">DAPDC</shortName>
        <ecNumber evidence="5 6">4.1.1.20</ecNumber>
    </recommendedName>
</protein>
<feature type="active site" description="Proton donor" evidence="7">
    <location>
        <position position="342"/>
    </location>
</feature>
<accession>A0A7Y3W542</accession>
<evidence type="ECO:0000256" key="3">
    <source>
        <dbReference type="ARBA" id="ARBA00022898"/>
    </source>
</evidence>
<dbReference type="Pfam" id="PF02784">
    <property type="entry name" value="Orn_Arg_deC_N"/>
    <property type="match status" value="1"/>
</dbReference>
<feature type="binding site" evidence="5">
    <location>
        <position position="312"/>
    </location>
    <ligand>
        <name>substrate</name>
    </ligand>
</feature>
<dbReference type="PRINTS" id="PR01181">
    <property type="entry name" value="DAPDCRBXLASE"/>
</dbReference>
<dbReference type="AlphaFoldDB" id="A0A7Y3W542"/>
<dbReference type="HAMAP" id="MF_02120">
    <property type="entry name" value="LysA"/>
    <property type="match status" value="1"/>
</dbReference>
<comment type="function">
    <text evidence="5">Specifically catalyzes the decarboxylation of meso-diaminopimelate (meso-DAP) to L-lysine.</text>
</comment>
<feature type="binding site" evidence="5">
    <location>
        <position position="316"/>
    </location>
    <ligand>
        <name>substrate</name>
    </ligand>
</feature>
<evidence type="ECO:0000259" key="9">
    <source>
        <dbReference type="Pfam" id="PF00278"/>
    </source>
</evidence>
<feature type="binding site" evidence="5">
    <location>
        <position position="371"/>
    </location>
    <ligand>
        <name>pyridoxal 5'-phosphate</name>
        <dbReference type="ChEBI" id="CHEBI:597326"/>
    </ligand>
</feature>
<feature type="binding site" evidence="5">
    <location>
        <position position="371"/>
    </location>
    <ligand>
        <name>substrate</name>
    </ligand>
</feature>
<dbReference type="SUPFAM" id="SSF50621">
    <property type="entry name" value="Alanine racemase C-terminal domain-like"/>
    <property type="match status" value="1"/>
</dbReference>
<keyword evidence="5" id="KW-0028">Amino-acid biosynthesis</keyword>
<dbReference type="GO" id="GO:0009089">
    <property type="term" value="P:lysine biosynthetic process via diaminopimelate"/>
    <property type="evidence" value="ECO:0007669"/>
    <property type="project" value="UniProtKB-UniRule"/>
</dbReference>
<dbReference type="PROSITE" id="PS00879">
    <property type="entry name" value="ODR_DC_2_2"/>
    <property type="match status" value="1"/>
</dbReference>
<comment type="cofactor">
    <cofactor evidence="1 5 7 8">
        <name>pyridoxal 5'-phosphate</name>
        <dbReference type="ChEBI" id="CHEBI:597326"/>
    </cofactor>
</comment>
<dbReference type="GO" id="GO:0008836">
    <property type="term" value="F:diaminopimelate decarboxylase activity"/>
    <property type="evidence" value="ECO:0007669"/>
    <property type="project" value="UniProtKB-UniRule"/>
</dbReference>
<evidence type="ECO:0000256" key="8">
    <source>
        <dbReference type="RuleBase" id="RU003738"/>
    </source>
</evidence>
<evidence type="ECO:0000313" key="11">
    <source>
        <dbReference type="EMBL" id="NNU16133.1"/>
    </source>
</evidence>
<organism evidence="11 12">
    <name type="scientific">Parvularcula mediterranea</name>
    <dbReference type="NCBI Taxonomy" id="2732508"/>
    <lineage>
        <taxon>Bacteria</taxon>
        <taxon>Pseudomonadati</taxon>
        <taxon>Pseudomonadota</taxon>
        <taxon>Alphaproteobacteria</taxon>
        <taxon>Parvularculales</taxon>
        <taxon>Parvularculaceae</taxon>
        <taxon>Parvularcula</taxon>
    </lineage>
</organism>
<comment type="similarity">
    <text evidence="5">Belongs to the Orn/Lys/Arg decarboxylase class-II family. LysA subfamily.</text>
</comment>
<evidence type="ECO:0000256" key="5">
    <source>
        <dbReference type="HAMAP-Rule" id="MF_02120"/>
    </source>
</evidence>
<keyword evidence="5 8" id="KW-0457">Lysine biosynthesis</keyword>
<dbReference type="GO" id="GO:0030170">
    <property type="term" value="F:pyridoxal phosphate binding"/>
    <property type="evidence" value="ECO:0007669"/>
    <property type="project" value="UniProtKB-UniRule"/>
</dbReference>
<comment type="pathway">
    <text evidence="5 8">Amino-acid biosynthesis; L-lysine biosynthesis via DAP pathway; L-lysine from DL-2,6-diaminopimelate: step 1/1.</text>
</comment>
<feature type="domain" description="Orn/DAP/Arg decarboxylase 2 C-terminal" evidence="9">
    <location>
        <begin position="29"/>
        <end position="369"/>
    </location>
</feature>
<dbReference type="SUPFAM" id="SSF51419">
    <property type="entry name" value="PLP-binding barrel"/>
    <property type="match status" value="1"/>
</dbReference>
<evidence type="ECO:0000259" key="10">
    <source>
        <dbReference type="Pfam" id="PF02784"/>
    </source>
</evidence>
<name>A0A7Y3W542_9PROT</name>
<evidence type="ECO:0000256" key="7">
    <source>
        <dbReference type="PIRSR" id="PIRSR600183-50"/>
    </source>
</evidence>
<evidence type="ECO:0000256" key="6">
    <source>
        <dbReference type="NCBIfam" id="TIGR01048"/>
    </source>
</evidence>
<feature type="domain" description="Orn/DAP/Arg decarboxylase 2 N-terminal" evidence="10">
    <location>
        <begin position="36"/>
        <end position="279"/>
    </location>
</feature>
<feature type="binding site" evidence="5">
    <location>
        <position position="276"/>
    </location>
    <ligand>
        <name>substrate</name>
    </ligand>
</feature>
<dbReference type="InterPro" id="IPR000183">
    <property type="entry name" value="Orn/DAP/Arg_de-COase"/>
</dbReference>
<dbReference type="PANTHER" id="PTHR43727:SF2">
    <property type="entry name" value="GROUP IV DECARBOXYLASE"/>
    <property type="match status" value="1"/>
</dbReference>
<feature type="binding site" evidence="5">
    <location>
        <begin position="273"/>
        <end position="276"/>
    </location>
    <ligand>
        <name>pyridoxal 5'-phosphate</name>
        <dbReference type="ChEBI" id="CHEBI:597326"/>
    </ligand>
</feature>
<dbReference type="InterPro" id="IPR009006">
    <property type="entry name" value="Ala_racemase/Decarboxylase_C"/>
</dbReference>
<dbReference type="FunFam" id="3.20.20.10:FF:000003">
    <property type="entry name" value="Diaminopimelate decarboxylase"/>
    <property type="match status" value="1"/>
</dbReference>
<dbReference type="RefSeq" id="WP_173198109.1">
    <property type="nucleotide sequence ID" value="NZ_JABFCX010000002.1"/>
</dbReference>
<dbReference type="CDD" id="cd06828">
    <property type="entry name" value="PLPDE_III_DapDC"/>
    <property type="match status" value="1"/>
</dbReference>
<dbReference type="EMBL" id="JABFCX010000002">
    <property type="protein sequence ID" value="NNU16133.1"/>
    <property type="molecule type" value="Genomic_DNA"/>
</dbReference>
<dbReference type="InterPro" id="IPR029066">
    <property type="entry name" value="PLP-binding_barrel"/>
</dbReference>
<dbReference type="Gene3D" id="3.20.20.10">
    <property type="entry name" value="Alanine racemase"/>
    <property type="match status" value="1"/>
</dbReference>
<dbReference type="NCBIfam" id="TIGR01048">
    <property type="entry name" value="lysA"/>
    <property type="match status" value="1"/>
</dbReference>
<evidence type="ECO:0000256" key="2">
    <source>
        <dbReference type="ARBA" id="ARBA00022793"/>
    </source>
</evidence>
<comment type="subunit">
    <text evidence="5">Homodimer.</text>
</comment>
<comment type="catalytic activity">
    <reaction evidence="5 8">
        <text>meso-2,6-diaminopimelate + H(+) = L-lysine + CO2</text>
        <dbReference type="Rhea" id="RHEA:15101"/>
        <dbReference type="ChEBI" id="CHEBI:15378"/>
        <dbReference type="ChEBI" id="CHEBI:16526"/>
        <dbReference type="ChEBI" id="CHEBI:32551"/>
        <dbReference type="ChEBI" id="CHEBI:57791"/>
        <dbReference type="EC" id="4.1.1.20"/>
    </reaction>
</comment>
<evidence type="ECO:0000313" key="12">
    <source>
        <dbReference type="Proteomes" id="UP000536835"/>
    </source>
</evidence>
<dbReference type="Gene3D" id="2.40.37.10">
    <property type="entry name" value="Lyase, Ornithine Decarboxylase, Chain A, domain 1"/>
    <property type="match status" value="1"/>
</dbReference>
<sequence>MHHFKRQDGVLHAERVPLPRIVEEVGTPCYVYSAATLRRHAQVFSEPFPEGTLVAYSVKALSNLSVLKLLGEQGLGADVVSAGELERALRAGIAPEKIVFSGVGKKVSELEAALEAGIHQFNVESAEELRMLSDAATRLGKTAPVAMRINPDVDAETHPGISTGKADDKFGIPWDRAFEIYNCARDLPGIDPCGLDLHIGSQITSLAPFEKAATRAKDLVLALRERGFDITRLDLGGGLGVPYKDGEVPPLPSAYAEAVVRITGDLGVQLIFEPGRVIAGNAGLLLAQVVLTKTQTSKSFVVADAAMNDLIRPALYGAEHTLHQVTEKVGQPAPYTLVGPVCESTDTFARDAALVAPEAGDLIAFGTAGAYGAVQASQYNTRPLVPEVLVDGDDYKIVRRRPSFDEMLSLED</sequence>
<dbReference type="Pfam" id="PF00278">
    <property type="entry name" value="Orn_DAP_Arg_deC"/>
    <property type="match status" value="1"/>
</dbReference>
<feature type="modified residue" description="N6-(pyridoxal phosphate)lysine" evidence="5 7">
    <location>
        <position position="59"/>
    </location>
</feature>
<dbReference type="EC" id="4.1.1.20" evidence="5 6"/>
<comment type="caution">
    <text evidence="11">The sequence shown here is derived from an EMBL/GenBank/DDBJ whole genome shotgun (WGS) entry which is preliminary data.</text>
</comment>
<evidence type="ECO:0000256" key="1">
    <source>
        <dbReference type="ARBA" id="ARBA00001933"/>
    </source>
</evidence>
<feature type="binding site" evidence="5">
    <location>
        <position position="343"/>
    </location>
    <ligand>
        <name>substrate</name>
    </ligand>
</feature>
<keyword evidence="2 5" id="KW-0210">Decarboxylase</keyword>
<feature type="binding site" evidence="5">
    <location>
        <position position="238"/>
    </location>
    <ligand>
        <name>pyridoxal 5'-phosphate</name>
        <dbReference type="ChEBI" id="CHEBI:597326"/>
    </ligand>
</feature>
<evidence type="ECO:0000256" key="4">
    <source>
        <dbReference type="ARBA" id="ARBA00023239"/>
    </source>
</evidence>
<reference evidence="11 12" key="1">
    <citation type="submission" date="2020-05" db="EMBL/GenBank/DDBJ databases">
        <title>Parvularcula mediterraneae sp. nov., isolated from polypropylene straw from shallow seawater of the seashore of Laganas in Zakynthos island, Greece.</title>
        <authorList>
            <person name="Szabo I."/>
            <person name="Al-Omari J."/>
            <person name="Rado J."/>
            <person name="Szerdahelyi G.S."/>
        </authorList>
    </citation>
    <scope>NUCLEOTIDE SEQUENCE [LARGE SCALE GENOMIC DNA]</scope>
    <source>
        <strain evidence="11 12">ZS-1/3</strain>
    </source>
</reference>
<dbReference type="UniPathway" id="UPA00034">
    <property type="reaction ID" value="UER00027"/>
</dbReference>
<dbReference type="InterPro" id="IPR022657">
    <property type="entry name" value="De-COase2_CS"/>
</dbReference>
<keyword evidence="3 5" id="KW-0663">Pyridoxal phosphate</keyword>
<dbReference type="Proteomes" id="UP000536835">
    <property type="component" value="Unassembled WGS sequence"/>
</dbReference>